<dbReference type="Proteomes" id="UP000091967">
    <property type="component" value="Unassembled WGS sequence"/>
</dbReference>
<reference evidence="1 2" key="1">
    <citation type="submission" date="2016-06" db="EMBL/GenBank/DDBJ databases">
        <title>Living apart together: crosstalk between the core and supernumerary genomes in a fungal plant pathogen.</title>
        <authorList>
            <person name="Vanheule A."/>
            <person name="Audenaert K."/>
            <person name="Warris S."/>
            <person name="Van De Geest H."/>
            <person name="Schijlen E."/>
            <person name="Hofte M."/>
            <person name="De Saeger S."/>
            <person name="Haesaert G."/>
            <person name="Waalwijk C."/>
            <person name="Van Der Lee T."/>
        </authorList>
    </citation>
    <scope>NUCLEOTIDE SEQUENCE [LARGE SCALE GENOMIC DNA]</scope>
    <source>
        <strain evidence="1 2">2516</strain>
    </source>
</reference>
<dbReference type="STRING" id="36050.A0A1B8AEJ0"/>
<sequence>MALTWRQTSSTVFENNRGTFEQLYYYTQGEFGKAAPSILFTTVKFKNHEGLALDQVEASLRSAWSQTRAKEPQIAARHGENGKIIELFEGKALDNWLSETFVVSQDKTPDGIFRESVSRRYPTLFYFPATMELTLQINHAWVDGRGALFFWDIFFSTLSNPSDSPVTAEVIKKNLPLTMDTILDVPQEISPNVLGYAERFLERISTDNAIFTPADDSNASLKGFFRRQCKLSPEISSKVISTCKQRGMTVTAAVQVAFGMAVQEYQQEKQGKAGDVWASFANIDARRFFAKEYSDELRRVACHCTVIPLYVAIKPDTFDETTVELSEYYRKALNHPNAEGALCIPAAMPFYMQKVAEGAAFFRTPLLTSLGIIEDFMGRKFGQWEVEDFWLANTMMPPSMQLFLWTWRGQIVFGGSWNEAMYGADVTERLLERTEEILMKALGLLGSV</sequence>
<evidence type="ECO:0000313" key="1">
    <source>
        <dbReference type="EMBL" id="OBS18887.1"/>
    </source>
</evidence>
<dbReference type="OMA" id="EETFIVH"/>
<proteinExistence type="predicted"/>
<dbReference type="EMBL" id="LYXU01000004">
    <property type="protein sequence ID" value="OBS18887.1"/>
    <property type="molecule type" value="Genomic_DNA"/>
</dbReference>
<dbReference type="PANTHER" id="PTHR42034">
    <property type="entry name" value="CHROMOSOME 7, WHOLE GENOME SHOTGUN SEQUENCE-RELATED"/>
    <property type="match status" value="1"/>
</dbReference>
<gene>
    <name evidence="1" type="ORF">FPOA_10613</name>
</gene>
<protein>
    <recommendedName>
        <fullName evidence="3">Condensation domain-containing protein</fullName>
    </recommendedName>
</protein>
<evidence type="ECO:0000313" key="2">
    <source>
        <dbReference type="Proteomes" id="UP000091967"/>
    </source>
</evidence>
<organism evidence="1 2">
    <name type="scientific">Fusarium poae</name>
    <dbReference type="NCBI Taxonomy" id="36050"/>
    <lineage>
        <taxon>Eukaryota</taxon>
        <taxon>Fungi</taxon>
        <taxon>Dikarya</taxon>
        <taxon>Ascomycota</taxon>
        <taxon>Pezizomycotina</taxon>
        <taxon>Sordariomycetes</taxon>
        <taxon>Hypocreomycetidae</taxon>
        <taxon>Hypocreales</taxon>
        <taxon>Nectriaceae</taxon>
        <taxon>Fusarium</taxon>
    </lineage>
</organism>
<dbReference type="InterPro" id="IPR023213">
    <property type="entry name" value="CAT-like_dom_sf"/>
</dbReference>
<name>A0A1B8AEJ0_FUSPO</name>
<comment type="caution">
    <text evidence="1">The sequence shown here is derived from an EMBL/GenBank/DDBJ whole genome shotgun (WGS) entry which is preliminary data.</text>
</comment>
<keyword evidence="2" id="KW-1185">Reference proteome</keyword>
<dbReference type="AlphaFoldDB" id="A0A1B8AEJ0"/>
<dbReference type="SUPFAM" id="SSF52777">
    <property type="entry name" value="CoA-dependent acyltransferases"/>
    <property type="match status" value="1"/>
</dbReference>
<dbReference type="Gene3D" id="3.30.559.30">
    <property type="entry name" value="Nonribosomal peptide synthetase, condensation domain"/>
    <property type="match status" value="1"/>
</dbReference>
<accession>A0A1B8AEJ0</accession>
<dbReference type="Gene3D" id="3.30.559.10">
    <property type="entry name" value="Chloramphenicol acetyltransferase-like domain"/>
    <property type="match status" value="1"/>
</dbReference>
<dbReference type="PANTHER" id="PTHR42034:SF1">
    <property type="entry name" value="CONDENSATION DOMAIN-CONTAINING PROTEIN"/>
    <property type="match status" value="1"/>
</dbReference>
<evidence type="ECO:0008006" key="3">
    <source>
        <dbReference type="Google" id="ProtNLM"/>
    </source>
</evidence>